<evidence type="ECO:0000313" key="1">
    <source>
        <dbReference type="EMBL" id="OAO79769.1"/>
    </source>
</evidence>
<protein>
    <submittedName>
        <fullName evidence="1">Uncharacterized protein</fullName>
    </submittedName>
</protein>
<sequence>MAITPTRNVHSIYGTPVFSLAAYGTKNKNTIVVKIESDVPIQSNLYFGIYDI</sequence>
<reference evidence="1 2" key="1">
    <citation type="submission" date="2016-03" db="EMBL/GenBank/DDBJ databases">
        <title>Spore heat resistance.</title>
        <authorList>
            <person name="Boekhorst J."/>
            <person name="Berendsen E.M."/>
            <person name="Wells-Bennik M.H."/>
            <person name="Kuipers O.P."/>
        </authorList>
    </citation>
    <scope>NUCLEOTIDE SEQUENCE [LARGE SCALE GENOMIC DNA]</scope>
    <source>
        <strain evidence="1 2">AF16</strain>
    </source>
</reference>
<gene>
    <name evidence="1" type="ORF">TAF16_1381</name>
</gene>
<organism evidence="1 2">
    <name type="scientific">Anoxybacillus flavithermus</name>
    <dbReference type="NCBI Taxonomy" id="33934"/>
    <lineage>
        <taxon>Bacteria</taxon>
        <taxon>Bacillati</taxon>
        <taxon>Bacillota</taxon>
        <taxon>Bacilli</taxon>
        <taxon>Bacillales</taxon>
        <taxon>Anoxybacillaceae</taxon>
        <taxon>Anoxybacillus</taxon>
    </lineage>
</organism>
<keyword evidence="2" id="KW-1185">Reference proteome</keyword>
<name>A0A178TES6_9BACL</name>
<dbReference type="EMBL" id="LUCQ01000081">
    <property type="protein sequence ID" value="OAO79769.1"/>
    <property type="molecule type" value="Genomic_DNA"/>
</dbReference>
<accession>A0A178TES6</accession>
<dbReference type="AlphaFoldDB" id="A0A178TES6"/>
<dbReference type="Proteomes" id="UP000078336">
    <property type="component" value="Unassembled WGS sequence"/>
</dbReference>
<comment type="caution">
    <text evidence="1">The sequence shown here is derived from an EMBL/GenBank/DDBJ whole genome shotgun (WGS) entry which is preliminary data.</text>
</comment>
<proteinExistence type="predicted"/>
<evidence type="ECO:0000313" key="2">
    <source>
        <dbReference type="Proteomes" id="UP000078336"/>
    </source>
</evidence>